<dbReference type="Pfam" id="PF05577">
    <property type="entry name" value="Peptidase_S28"/>
    <property type="match status" value="1"/>
</dbReference>
<protein>
    <recommendedName>
        <fullName evidence="9">Serine protease K12H4.7</fullName>
    </recommendedName>
</protein>
<keyword evidence="8" id="KW-1185">Reference proteome</keyword>
<feature type="signal peptide" evidence="6">
    <location>
        <begin position="1"/>
        <end position="17"/>
    </location>
</feature>
<name>A0A8S1CW16_9INSE</name>
<keyword evidence="4" id="KW-0378">Hydrolase</keyword>
<dbReference type="EMBL" id="CADEPI010000067">
    <property type="protein sequence ID" value="CAB3371971.1"/>
    <property type="molecule type" value="Genomic_DNA"/>
</dbReference>
<evidence type="ECO:0008006" key="9">
    <source>
        <dbReference type="Google" id="ProtNLM"/>
    </source>
</evidence>
<accession>A0A8S1CW16</accession>
<evidence type="ECO:0000313" key="7">
    <source>
        <dbReference type="EMBL" id="CAB3371971.1"/>
    </source>
</evidence>
<keyword evidence="3 6" id="KW-0732">Signal</keyword>
<sequence>MARVAVVLLGVLAAALAASLPTTKVVNPYQIIRRGVPPPPTEFGAAKAHNTMWYTQKLDHFDALNTATWQQRYFISTATYVPGSPIFLYLAGEWEASAGEVEFTFVGELAAAHNGFTIDLEHRYYGQSRPVPDTSSDNLKYLSVDQALEDAATFALDMKASLGLDGPWIVVGGSYSANMAAWARARYPHIFFAAYASSAPILAQLDFPEYMEVVNEALLATDPACPAVIQQSTDELDVLIANGDVAQITQLFNLYTPIDLANEDDVMNLRSYVSYVFAGEVQYARGDNLAQICQTLIAGQSTPLETVAQFFRDYFGGFQVDIVAANMFEYYRTNIAFSDDITRQWVYQTATEFGYYQSLSSPDQPFGQNVPLSFSILFNTEVFGPQFTQDVSQAGVDRTNLEYGGLNPDVTRVLYTHGSLDPWHALGRETDLSPESPVILIAGHSHCRDIGSPSSTDSADLINARNRVIQIIGDWLAAAKK</sequence>
<reference evidence="7 8" key="1">
    <citation type="submission" date="2020-04" db="EMBL/GenBank/DDBJ databases">
        <authorList>
            <person name="Alioto T."/>
            <person name="Alioto T."/>
            <person name="Gomez Garrido J."/>
        </authorList>
    </citation>
    <scope>NUCLEOTIDE SEQUENCE [LARGE SCALE GENOMIC DNA]</scope>
</reference>
<dbReference type="Gene3D" id="1.20.120.980">
    <property type="entry name" value="Serine carboxypeptidase S28, SKS domain"/>
    <property type="match status" value="1"/>
</dbReference>
<evidence type="ECO:0000256" key="6">
    <source>
        <dbReference type="SAM" id="SignalP"/>
    </source>
</evidence>
<dbReference type="InterPro" id="IPR008758">
    <property type="entry name" value="Peptidase_S28"/>
</dbReference>
<evidence type="ECO:0000256" key="1">
    <source>
        <dbReference type="ARBA" id="ARBA00011079"/>
    </source>
</evidence>
<dbReference type="GO" id="GO:0070008">
    <property type="term" value="F:serine-type exopeptidase activity"/>
    <property type="evidence" value="ECO:0007669"/>
    <property type="project" value="InterPro"/>
</dbReference>
<feature type="chain" id="PRO_5035727371" description="Serine protease K12H4.7" evidence="6">
    <location>
        <begin position="18"/>
        <end position="481"/>
    </location>
</feature>
<keyword evidence="2" id="KW-0645">Protease</keyword>
<dbReference type="SUPFAM" id="SSF53474">
    <property type="entry name" value="alpha/beta-Hydrolases"/>
    <property type="match status" value="1"/>
</dbReference>
<evidence type="ECO:0000256" key="3">
    <source>
        <dbReference type="ARBA" id="ARBA00022729"/>
    </source>
</evidence>
<keyword evidence="5" id="KW-0325">Glycoprotein</keyword>
<evidence type="ECO:0000313" key="8">
    <source>
        <dbReference type="Proteomes" id="UP000494165"/>
    </source>
</evidence>
<gene>
    <name evidence="7" type="ORF">CLODIP_2_CD07703</name>
</gene>
<dbReference type="GO" id="GO:0006508">
    <property type="term" value="P:proteolysis"/>
    <property type="evidence" value="ECO:0007669"/>
    <property type="project" value="UniProtKB-KW"/>
</dbReference>
<dbReference type="PANTHER" id="PTHR11010">
    <property type="entry name" value="PROTEASE S28 PRO-X CARBOXYPEPTIDASE-RELATED"/>
    <property type="match status" value="1"/>
</dbReference>
<dbReference type="Gene3D" id="3.40.50.1820">
    <property type="entry name" value="alpha/beta hydrolase"/>
    <property type="match status" value="1"/>
</dbReference>
<dbReference type="PANTHER" id="PTHR11010:SF5">
    <property type="entry name" value="RE36938P-RELATED"/>
    <property type="match status" value="1"/>
</dbReference>
<dbReference type="GO" id="GO:0008239">
    <property type="term" value="F:dipeptidyl-peptidase activity"/>
    <property type="evidence" value="ECO:0007669"/>
    <property type="project" value="TreeGrafter"/>
</dbReference>
<dbReference type="InterPro" id="IPR029058">
    <property type="entry name" value="AB_hydrolase_fold"/>
</dbReference>
<evidence type="ECO:0000256" key="4">
    <source>
        <dbReference type="ARBA" id="ARBA00022801"/>
    </source>
</evidence>
<dbReference type="OrthoDB" id="1735038at2759"/>
<proteinExistence type="inferred from homology"/>
<dbReference type="InterPro" id="IPR042269">
    <property type="entry name" value="Ser_carbopepase_S28_SKS"/>
</dbReference>
<organism evidence="7 8">
    <name type="scientific">Cloeon dipterum</name>
    <dbReference type="NCBI Taxonomy" id="197152"/>
    <lineage>
        <taxon>Eukaryota</taxon>
        <taxon>Metazoa</taxon>
        <taxon>Ecdysozoa</taxon>
        <taxon>Arthropoda</taxon>
        <taxon>Hexapoda</taxon>
        <taxon>Insecta</taxon>
        <taxon>Pterygota</taxon>
        <taxon>Palaeoptera</taxon>
        <taxon>Ephemeroptera</taxon>
        <taxon>Pisciforma</taxon>
        <taxon>Baetidae</taxon>
        <taxon>Cloeon</taxon>
    </lineage>
</organism>
<dbReference type="AlphaFoldDB" id="A0A8S1CW16"/>
<comment type="similarity">
    <text evidence="1">Belongs to the peptidase S28 family.</text>
</comment>
<comment type="caution">
    <text evidence="7">The sequence shown here is derived from an EMBL/GenBank/DDBJ whole genome shotgun (WGS) entry which is preliminary data.</text>
</comment>
<evidence type="ECO:0000256" key="5">
    <source>
        <dbReference type="ARBA" id="ARBA00023180"/>
    </source>
</evidence>
<evidence type="ECO:0000256" key="2">
    <source>
        <dbReference type="ARBA" id="ARBA00022670"/>
    </source>
</evidence>
<dbReference type="Proteomes" id="UP000494165">
    <property type="component" value="Unassembled WGS sequence"/>
</dbReference>